<proteinExistence type="predicted"/>
<sequence>MSIILNTVLDRIKTEFELPDIEWVNTEINKEDLKFLEEECNKDSEFDPLNKRQWMYSNIVSGNAFVVVSKCNYGQIIAAFETMEQMAELPWDLWGRILRMFSEPQRAAPPFKIFFLANRNIREFPPNYEPIRPQNINGGYTYRCNPETIIIYRAEDATRVLLHELQHSCCLDKPENGLDMIEAETEAWAELCYVAILAQGKKYIFNDLLKRQSEWMRKQNTKVRKHMTNPYSMEFPWRYTIGKEDIWREWSILSNMDLAPAIKVGNSLRLTYPPSDILKQRFKVIKESTIL</sequence>
<dbReference type="AlphaFoldDB" id="A0A6C0DVC2"/>
<dbReference type="EMBL" id="MN739677">
    <property type="protein sequence ID" value="QHT20428.1"/>
    <property type="molecule type" value="Genomic_DNA"/>
</dbReference>
<organism evidence="1">
    <name type="scientific">viral metagenome</name>
    <dbReference type="NCBI Taxonomy" id="1070528"/>
    <lineage>
        <taxon>unclassified sequences</taxon>
        <taxon>metagenomes</taxon>
        <taxon>organismal metagenomes</taxon>
    </lineage>
</organism>
<protein>
    <recommendedName>
        <fullName evidence="2">Peptidase</fullName>
    </recommendedName>
</protein>
<name>A0A6C0DVC2_9ZZZZ</name>
<evidence type="ECO:0000313" key="1">
    <source>
        <dbReference type="EMBL" id="QHT20428.1"/>
    </source>
</evidence>
<accession>A0A6C0DVC2</accession>
<evidence type="ECO:0008006" key="2">
    <source>
        <dbReference type="Google" id="ProtNLM"/>
    </source>
</evidence>
<reference evidence="1" key="1">
    <citation type="journal article" date="2020" name="Nature">
        <title>Giant virus diversity and host interactions through global metagenomics.</title>
        <authorList>
            <person name="Schulz F."/>
            <person name="Roux S."/>
            <person name="Paez-Espino D."/>
            <person name="Jungbluth S."/>
            <person name="Walsh D.A."/>
            <person name="Denef V.J."/>
            <person name="McMahon K.D."/>
            <person name="Konstantinidis K.T."/>
            <person name="Eloe-Fadrosh E.A."/>
            <person name="Kyrpides N.C."/>
            <person name="Woyke T."/>
        </authorList>
    </citation>
    <scope>NUCLEOTIDE SEQUENCE</scope>
    <source>
        <strain evidence="1">GVMAG-M-3300023174-60</strain>
    </source>
</reference>